<reference evidence="1" key="2">
    <citation type="submission" date="2011-02" db="EMBL/GenBank/DDBJ databases">
        <authorList>
            <person name="MacLean D."/>
        </authorList>
    </citation>
    <scope>NUCLEOTIDE SEQUENCE</scope>
</reference>
<name>F0WXA4_9STRA</name>
<dbReference type="EMBL" id="FR824391">
    <property type="protein sequence ID" value="CCA26096.1"/>
    <property type="molecule type" value="Genomic_DNA"/>
</dbReference>
<dbReference type="HOGENOM" id="CLU_1828908_0_0_1"/>
<reference evidence="1" key="1">
    <citation type="journal article" date="2011" name="PLoS Biol.">
        <title>Gene gain and loss during evolution of obligate parasitism in the white rust pathogen of Arabidopsis thaliana.</title>
        <authorList>
            <person name="Kemen E."/>
            <person name="Gardiner A."/>
            <person name="Schultz-Larsen T."/>
            <person name="Kemen A.C."/>
            <person name="Balmuth A.L."/>
            <person name="Robert-Seilaniantz A."/>
            <person name="Bailey K."/>
            <person name="Holub E."/>
            <person name="Studholme D.J."/>
            <person name="Maclean D."/>
            <person name="Jones J.D."/>
        </authorList>
    </citation>
    <scope>NUCLEOTIDE SEQUENCE</scope>
</reference>
<organism evidence="1">
    <name type="scientific">Albugo laibachii Nc14</name>
    <dbReference type="NCBI Taxonomy" id="890382"/>
    <lineage>
        <taxon>Eukaryota</taxon>
        <taxon>Sar</taxon>
        <taxon>Stramenopiles</taxon>
        <taxon>Oomycota</taxon>
        <taxon>Peronosporomycetes</taxon>
        <taxon>Albuginales</taxon>
        <taxon>Albuginaceae</taxon>
        <taxon>Albugo</taxon>
    </lineage>
</organism>
<sequence length="141" mass="16147">MKVICKKYITFLGHDVGFLASRSSDETIKIWPVEPLDDVKLTATTDYVTNNKLNDLTKCKKWVQDLQAREATNITEASYVGIAMLQGYKNTRQFCIFPIYGEIDFFPFTFQSIQSSSVEITFSFRAQHRKSCTCSNSSLQF</sequence>
<dbReference type="AlphaFoldDB" id="F0WXA4"/>
<proteinExistence type="predicted"/>
<gene>
    <name evidence="1" type="primary">AlNc14C346G10857</name>
    <name evidence="1" type="ORF">ALNC14_122400</name>
</gene>
<evidence type="ECO:0000313" key="1">
    <source>
        <dbReference type="EMBL" id="CCA26096.1"/>
    </source>
</evidence>
<accession>F0WXA4</accession>
<protein>
    <submittedName>
        <fullName evidence="1">AlNc14C346G10857 protein</fullName>
    </submittedName>
</protein>